<dbReference type="AlphaFoldDB" id="A0A917U687"/>
<accession>A0A917U687</accession>
<comment type="caution">
    <text evidence="1">The sequence shown here is derived from an EMBL/GenBank/DDBJ whole genome shotgun (WGS) entry which is preliminary data.</text>
</comment>
<dbReference type="InterPro" id="IPR016024">
    <property type="entry name" value="ARM-type_fold"/>
</dbReference>
<dbReference type="InterPro" id="IPR011989">
    <property type="entry name" value="ARM-like"/>
</dbReference>
<dbReference type="Gene3D" id="1.25.10.10">
    <property type="entry name" value="Leucine-rich Repeat Variant"/>
    <property type="match status" value="1"/>
</dbReference>
<evidence type="ECO:0008006" key="3">
    <source>
        <dbReference type="Google" id="ProtNLM"/>
    </source>
</evidence>
<evidence type="ECO:0000313" key="2">
    <source>
        <dbReference type="Proteomes" id="UP000608890"/>
    </source>
</evidence>
<dbReference type="Proteomes" id="UP000608890">
    <property type="component" value="Unassembled WGS sequence"/>
</dbReference>
<evidence type="ECO:0000313" key="1">
    <source>
        <dbReference type="EMBL" id="GGM56928.1"/>
    </source>
</evidence>
<organism evidence="1 2">
    <name type="scientific">Micromonospora sonchi</name>
    <dbReference type="NCBI Taxonomy" id="1763543"/>
    <lineage>
        <taxon>Bacteria</taxon>
        <taxon>Bacillati</taxon>
        <taxon>Actinomycetota</taxon>
        <taxon>Actinomycetes</taxon>
        <taxon>Micromonosporales</taxon>
        <taxon>Micromonosporaceae</taxon>
        <taxon>Micromonospora</taxon>
    </lineage>
</organism>
<dbReference type="SMART" id="SM00567">
    <property type="entry name" value="EZ_HEAT"/>
    <property type="match status" value="3"/>
</dbReference>
<dbReference type="InterPro" id="IPR004155">
    <property type="entry name" value="PBS_lyase_HEAT"/>
</dbReference>
<sequence length="364" mass="39404">MTDVSGETQRLIQESLVADNPERLISELVASGPDALQQVLAAVNTKANRYLPSLYEVVRRSTYPAAVPVLQRNVDIGNYATVGSVFIALAHNDEASALDVVLQHLTDPAAMFTTRAAAASALYGVTQPAATQALHATLAEQQTDPDNPEWPLLLVNTATALATTNDHSGAPALYLLMESDHETARSLATGALRIVIDQDALRQLATALADPSAEVRTAAVDPVFLIGSPAAAELLLRRAEDDSDDIVRYNSLLRFGDILGLALGGLDDLSFAQDEWATTRPDLDQDVCYRFGEAITLENLVEEFTEEKQLRERVAEELEIVTGIDVPSVFRQGGIDAVRNATAEASIRPGRVHKWGYEQPLPQR</sequence>
<dbReference type="Pfam" id="PF13646">
    <property type="entry name" value="HEAT_2"/>
    <property type="match status" value="1"/>
</dbReference>
<gene>
    <name evidence="1" type="ORF">GCM10011608_47200</name>
</gene>
<keyword evidence="2" id="KW-1185">Reference proteome</keyword>
<dbReference type="RefSeq" id="WP_189047983.1">
    <property type="nucleotide sequence ID" value="NZ_BMNB01000027.1"/>
</dbReference>
<name>A0A917U687_9ACTN</name>
<reference evidence="1" key="1">
    <citation type="journal article" date="2014" name="Int. J. Syst. Evol. Microbiol.">
        <title>Complete genome sequence of Corynebacterium casei LMG S-19264T (=DSM 44701T), isolated from a smear-ripened cheese.</title>
        <authorList>
            <consortium name="US DOE Joint Genome Institute (JGI-PGF)"/>
            <person name="Walter F."/>
            <person name="Albersmeier A."/>
            <person name="Kalinowski J."/>
            <person name="Ruckert C."/>
        </authorList>
    </citation>
    <scope>NUCLEOTIDE SEQUENCE</scope>
    <source>
        <strain evidence="1">CGMCC 4.7312</strain>
    </source>
</reference>
<reference evidence="1" key="2">
    <citation type="submission" date="2020-09" db="EMBL/GenBank/DDBJ databases">
        <authorList>
            <person name="Sun Q."/>
            <person name="Zhou Y."/>
        </authorList>
    </citation>
    <scope>NUCLEOTIDE SEQUENCE</scope>
    <source>
        <strain evidence="1">CGMCC 4.7312</strain>
    </source>
</reference>
<dbReference type="EMBL" id="BMNB01000027">
    <property type="protein sequence ID" value="GGM56928.1"/>
    <property type="molecule type" value="Genomic_DNA"/>
</dbReference>
<dbReference type="SUPFAM" id="SSF48371">
    <property type="entry name" value="ARM repeat"/>
    <property type="match status" value="1"/>
</dbReference>
<protein>
    <recommendedName>
        <fullName evidence="3">HEAT repeat domain-containing protein</fullName>
    </recommendedName>
</protein>
<proteinExistence type="predicted"/>